<evidence type="ECO:0000256" key="2">
    <source>
        <dbReference type="ARBA" id="ARBA00022837"/>
    </source>
</evidence>
<feature type="compositionally biased region" description="Acidic residues" evidence="3">
    <location>
        <begin position="687"/>
        <end position="708"/>
    </location>
</feature>
<name>A0A4Y6PMR5_PERCE</name>
<dbReference type="Gene3D" id="4.10.1080.10">
    <property type="entry name" value="TSP type-3 repeat"/>
    <property type="match status" value="4"/>
</dbReference>
<feature type="compositionally biased region" description="Low complexity" evidence="3">
    <location>
        <begin position="813"/>
        <end position="826"/>
    </location>
</feature>
<dbReference type="Gene3D" id="2.60.40.2810">
    <property type="match status" value="1"/>
</dbReference>
<keyword evidence="1 4" id="KW-0732">Signal</keyword>
<dbReference type="Gene3D" id="2.60.40.10">
    <property type="entry name" value="Immunoglobulins"/>
    <property type="match status" value="1"/>
</dbReference>
<dbReference type="InterPro" id="IPR017897">
    <property type="entry name" value="Thrombospondin_3_rpt"/>
</dbReference>
<feature type="region of interest" description="Disordered" evidence="3">
    <location>
        <begin position="295"/>
        <end position="345"/>
    </location>
</feature>
<feature type="compositionally biased region" description="Acidic residues" evidence="3">
    <location>
        <begin position="722"/>
        <end position="738"/>
    </location>
</feature>
<feature type="compositionally biased region" description="Acidic residues" evidence="3">
    <location>
        <begin position="782"/>
        <end position="799"/>
    </location>
</feature>
<dbReference type="Proteomes" id="UP000315995">
    <property type="component" value="Chromosome"/>
</dbReference>
<dbReference type="RefSeq" id="WP_141196093.1">
    <property type="nucleotide sequence ID" value="NZ_CP041186.1"/>
</dbReference>
<sequence length="1014" mass="102991">MYRHITKLIALGAFLAVAASATAASAQSYSVAHSSDPGGPTYSPILLRSPTSVSLSDDAISSSISIGFGFEFYGTTYTSLRVGSNGFVTFDGSSTNSGCCSGDSLPDSGDPNNLIALWWEDLDPPEGGSIRYQTVGSAPSRTFVLEFLDIQHFSNTTATVSLQLHLHETSNLIEIHFMDAQADSGSHTVGVENAAGTEATAYLNSVAAPPTEASTAVRFSLDADGDGITDGNDNCPSVSNASQTDTDSDGQGDACDADDDNDGVSDSNDPQPLDPTVCGDSDADTCDDCSVGVDGFGSSADSRPNNDGTDTDGDGQCNAGDADDDNDGRNDGTDPSSLDPNVCGDEDLDSCDDCSVGVDGFGSASDADPANDGPDADGDGVCDAGDPAPVANDDSYSVDEDGTLTVSAVQGLLVDDTDGDNDTLTAATHASPSHGTLTLHADGSFEYVPNADYAGSDSFAYVANDGTSDSNPATVTITVRPLADAPEFVSPTPSGPLSAQQGQALTFALAANDADGDAITYAVRGLPSSASTDASTGAFSWTPGYADGGTWVATLVASDGNLEVTRDVDITVNVDDTDADGAPDGGESALGLDSSNPDTDGDGILDGEELGAVHAPVDTDSDGTIDALDDDSDGDGVSDADEAGDDDLQTAPVDTDGDGTPDYRDDDSDDDTVADAEDNCRTVENPDQSDADGDGQGDACDDDSDNDGLADLVETPVGLDPMDPDTDSDGIGDWDEVGDIAAPRDTDADGTIDALDDDSDGDGVSDADEAGDDDLQTAPVDTDGDGTPDYRDEDSDGDGVGDNQDNCRIVENADQADADGNGVGDVCDGDTDGDGHQNDLDNCPLVVNPDQSDFDGDGQGDLCDADVDGDGVNDDADNCLDLPNEEQGDVDGDGVGDACDDDADADGLVNADDNCPLIGNPEQIDLDNDGLGDECDDDTDGDEFADVDDECPRQIGTTESGCPQLVSEAGGCGCNSTGAPAEGALALLALFGWVWASRRRPTGEAKGEGGGAVR</sequence>
<dbReference type="GO" id="GO:0007155">
    <property type="term" value="P:cell adhesion"/>
    <property type="evidence" value="ECO:0007669"/>
    <property type="project" value="InterPro"/>
</dbReference>
<feature type="compositionally biased region" description="Acidic residues" evidence="3">
    <location>
        <begin position="852"/>
        <end position="869"/>
    </location>
</feature>
<organism evidence="5 6">
    <name type="scientific">Persicimonas caeni</name>
    <dbReference type="NCBI Taxonomy" id="2292766"/>
    <lineage>
        <taxon>Bacteria</taxon>
        <taxon>Deltaproteobacteria</taxon>
        <taxon>Bradymonadales</taxon>
        <taxon>Bradymonadaceae</taxon>
        <taxon>Persicimonas</taxon>
    </lineage>
</organism>
<feature type="region of interest" description="Disordered" evidence="3">
    <location>
        <begin position="222"/>
        <end position="279"/>
    </location>
</feature>
<dbReference type="Pfam" id="PF02412">
    <property type="entry name" value="TSP_3"/>
    <property type="match status" value="8"/>
</dbReference>
<dbReference type="FunFam" id="4.10.1080.10:FF:000001">
    <property type="entry name" value="Thrombospondin 3"/>
    <property type="match status" value="1"/>
</dbReference>
<feature type="chain" id="PRO_5030106076" description="Tandem-95 repeat protein" evidence="4">
    <location>
        <begin position="24"/>
        <end position="1014"/>
    </location>
</feature>
<gene>
    <name evidence="5" type="ORF">FIV42_02225</name>
</gene>
<accession>A0A5B8Y074</accession>
<keyword evidence="2" id="KW-0106">Calcium</keyword>
<evidence type="ECO:0000256" key="3">
    <source>
        <dbReference type="SAM" id="MobiDB-lite"/>
    </source>
</evidence>
<reference evidence="5 6" key="1">
    <citation type="submission" date="2019-06" db="EMBL/GenBank/DDBJ databases">
        <title>Persicimonas caeni gen. nov., sp. nov., a predatory bacterium isolated from solar saltern.</title>
        <authorList>
            <person name="Wang S."/>
        </authorList>
    </citation>
    <scope>NUCLEOTIDE SEQUENCE [LARGE SCALE GENOMIC DNA]</scope>
    <source>
        <strain evidence="5 6">YN101</strain>
    </source>
</reference>
<dbReference type="SUPFAM" id="SSF103647">
    <property type="entry name" value="TSP type-3 repeat"/>
    <property type="match status" value="2"/>
</dbReference>
<dbReference type="Pfam" id="PF05345">
    <property type="entry name" value="He_PIG"/>
    <property type="match status" value="1"/>
</dbReference>
<proteinExistence type="predicted"/>
<dbReference type="InterPro" id="IPR013783">
    <property type="entry name" value="Ig-like_fold"/>
</dbReference>
<feature type="compositionally biased region" description="Acidic residues" evidence="3">
    <location>
        <begin position="619"/>
        <end position="648"/>
    </location>
</feature>
<feature type="compositionally biased region" description="Acidic residues" evidence="3">
    <location>
        <begin position="599"/>
        <end position="609"/>
    </location>
</feature>
<feature type="compositionally biased region" description="Acidic residues" evidence="3">
    <location>
        <begin position="748"/>
        <end position="775"/>
    </location>
</feature>
<dbReference type="PROSITE" id="PS00018">
    <property type="entry name" value="EF_HAND_1"/>
    <property type="match status" value="1"/>
</dbReference>
<keyword evidence="6" id="KW-1185">Reference proteome</keyword>
<feature type="region of interest" description="Disordered" evidence="3">
    <location>
        <begin position="573"/>
        <end position="869"/>
    </location>
</feature>
<dbReference type="PANTHER" id="PTHR10199:SF119">
    <property type="entry name" value="RE20510P"/>
    <property type="match status" value="1"/>
</dbReference>
<dbReference type="InterPro" id="IPR018247">
    <property type="entry name" value="EF_Hand_1_Ca_BS"/>
</dbReference>
<dbReference type="SUPFAM" id="SSF49313">
    <property type="entry name" value="Cadherin-like"/>
    <property type="match status" value="1"/>
</dbReference>
<protein>
    <recommendedName>
        <fullName evidence="7">Tandem-95 repeat protein</fullName>
    </recommendedName>
</protein>
<dbReference type="InterPro" id="IPR003367">
    <property type="entry name" value="Thrombospondin_3-like_rpt"/>
</dbReference>
<dbReference type="NCBIfam" id="TIGR03901">
    <property type="entry name" value="MYXO-CTERM"/>
    <property type="match status" value="1"/>
</dbReference>
<dbReference type="EMBL" id="CP041186">
    <property type="protein sequence ID" value="QDG49596.1"/>
    <property type="molecule type" value="Genomic_DNA"/>
</dbReference>
<dbReference type="PROSITE" id="PS51234">
    <property type="entry name" value="TSP3"/>
    <property type="match status" value="3"/>
</dbReference>
<dbReference type="PANTHER" id="PTHR10199">
    <property type="entry name" value="THROMBOSPONDIN"/>
    <property type="match status" value="1"/>
</dbReference>
<evidence type="ECO:0008006" key="7">
    <source>
        <dbReference type="Google" id="ProtNLM"/>
    </source>
</evidence>
<feature type="compositionally biased region" description="Acidic residues" evidence="3">
    <location>
        <begin position="246"/>
        <end position="263"/>
    </location>
</feature>
<evidence type="ECO:0000313" key="6">
    <source>
        <dbReference type="Proteomes" id="UP000315995"/>
    </source>
</evidence>
<evidence type="ECO:0000313" key="5">
    <source>
        <dbReference type="EMBL" id="QDG49596.1"/>
    </source>
</evidence>
<dbReference type="NCBIfam" id="TIGR03382">
    <property type="entry name" value="GC_trans_RRR"/>
    <property type="match status" value="1"/>
</dbReference>
<dbReference type="Pfam" id="PF17963">
    <property type="entry name" value="Big_9"/>
    <property type="match status" value="1"/>
</dbReference>
<feature type="signal peptide" evidence="4">
    <location>
        <begin position="1"/>
        <end position="23"/>
    </location>
</feature>
<feature type="region of interest" description="Disordered" evidence="3">
    <location>
        <begin position="362"/>
        <end position="399"/>
    </location>
</feature>
<dbReference type="InterPro" id="IPR015919">
    <property type="entry name" value="Cadherin-like_sf"/>
</dbReference>
<dbReference type="AlphaFoldDB" id="A0A4Y6PMR5"/>
<dbReference type="OrthoDB" id="5428840at2"/>
<dbReference type="InterPro" id="IPR028974">
    <property type="entry name" value="TSP_type-3_rpt"/>
</dbReference>
<feature type="compositionally biased region" description="Low complexity" evidence="3">
    <location>
        <begin position="362"/>
        <end position="373"/>
    </location>
</feature>
<feature type="compositionally biased region" description="Acidic residues" evidence="3">
    <location>
        <begin position="655"/>
        <end position="677"/>
    </location>
</feature>
<dbReference type="InterPro" id="IPR017756">
    <property type="entry name" value="TM_Gly-Cys-Arg_CS"/>
</dbReference>
<dbReference type="GO" id="GO:0005509">
    <property type="term" value="F:calcium ion binding"/>
    <property type="evidence" value="ECO:0007669"/>
    <property type="project" value="InterPro"/>
</dbReference>
<dbReference type="GO" id="GO:0016020">
    <property type="term" value="C:membrane"/>
    <property type="evidence" value="ECO:0007669"/>
    <property type="project" value="InterPro"/>
</dbReference>
<accession>A0A4Y6PMR5</accession>
<evidence type="ECO:0000256" key="4">
    <source>
        <dbReference type="SAM" id="SignalP"/>
    </source>
</evidence>
<feature type="compositionally biased region" description="Polar residues" evidence="3">
    <location>
        <begin position="231"/>
        <end position="245"/>
    </location>
</feature>
<dbReference type="InterPro" id="IPR024038">
    <property type="entry name" value="MYXO-CTERM"/>
</dbReference>
<evidence type="ECO:0000256" key="1">
    <source>
        <dbReference type="ARBA" id="ARBA00022729"/>
    </source>
</evidence>